<dbReference type="Gene3D" id="1.20.950.20">
    <property type="entry name" value="Transmembrane di-heme cytochromes, Chain C"/>
    <property type="match status" value="1"/>
</dbReference>
<dbReference type="RefSeq" id="WP_316966682.1">
    <property type="nucleotide sequence ID" value="NZ_JARFPK010000022.1"/>
</dbReference>
<feature type="transmembrane region" description="Helical" evidence="1">
    <location>
        <begin position="212"/>
        <end position="231"/>
    </location>
</feature>
<dbReference type="SUPFAM" id="SSF103501">
    <property type="entry name" value="Respiratory nitrate reductase 1 gamma chain"/>
    <property type="match status" value="1"/>
</dbReference>
<feature type="transmembrane region" description="Helical" evidence="1">
    <location>
        <begin position="12"/>
        <end position="31"/>
    </location>
</feature>
<feature type="transmembrane region" description="Helical" evidence="1">
    <location>
        <begin position="92"/>
        <end position="123"/>
    </location>
</feature>
<keyword evidence="1" id="KW-0812">Transmembrane</keyword>
<comment type="caution">
    <text evidence="2">The sequence shown here is derived from an EMBL/GenBank/DDBJ whole genome shotgun (WGS) entry which is preliminary data.</text>
</comment>
<evidence type="ECO:0000313" key="3">
    <source>
        <dbReference type="Proteomes" id="UP001220010"/>
    </source>
</evidence>
<organism evidence="2 3">
    <name type="scientific">Candidatus Methanocrinis natronophilus</name>
    <dbReference type="NCBI Taxonomy" id="3033396"/>
    <lineage>
        <taxon>Archaea</taxon>
        <taxon>Methanobacteriati</taxon>
        <taxon>Methanobacteriota</taxon>
        <taxon>Stenosarchaea group</taxon>
        <taxon>Methanomicrobia</taxon>
        <taxon>Methanotrichales</taxon>
        <taxon>Methanotrichaceae</taxon>
        <taxon>Methanocrinis</taxon>
    </lineage>
</organism>
<keyword evidence="1" id="KW-0472">Membrane</keyword>
<feature type="transmembrane region" description="Helical" evidence="1">
    <location>
        <begin position="51"/>
        <end position="71"/>
    </location>
</feature>
<gene>
    <name evidence="2" type="ORF">P0O15_07125</name>
</gene>
<reference evidence="2 3" key="1">
    <citation type="submission" date="2023-03" db="EMBL/GenBank/DDBJ databases">
        <title>WGS of Methanotrichaceae archaeon Mx.</title>
        <authorList>
            <person name="Sorokin D.Y."/>
            <person name="Merkel A.Y."/>
        </authorList>
    </citation>
    <scope>NUCLEOTIDE SEQUENCE [LARGE SCALE GENOMIC DNA]</scope>
    <source>
        <strain evidence="2 3">Mx</strain>
    </source>
</reference>
<feature type="transmembrane region" description="Helical" evidence="1">
    <location>
        <begin position="143"/>
        <end position="162"/>
    </location>
</feature>
<evidence type="ECO:0000256" key="1">
    <source>
        <dbReference type="SAM" id="Phobius"/>
    </source>
</evidence>
<keyword evidence="3" id="KW-1185">Reference proteome</keyword>
<dbReference type="Proteomes" id="UP001220010">
    <property type="component" value="Unassembled WGS sequence"/>
</dbReference>
<feature type="transmembrane region" description="Helical" evidence="1">
    <location>
        <begin position="174"/>
        <end position="192"/>
    </location>
</feature>
<keyword evidence="1" id="KW-1133">Transmembrane helix</keyword>
<proteinExistence type="predicted"/>
<dbReference type="EMBL" id="JARFPK010000022">
    <property type="protein sequence ID" value="MDF0590937.1"/>
    <property type="molecule type" value="Genomic_DNA"/>
</dbReference>
<sequence length="251" mass="28647">MADFYTYGLTYWRVIALTALVVGVWIYGLYFMFKKWGMGSTGYQDELRYSFWLFIATWIHEAFKGGVWVFVKTLVLDVLLLRRTLRRSPVRWVMHMTIFYGFVTLATLSGVGLLLDTIIHFNILGYAPAAEEVFVLMKMPFNIFGYILLIGSTIGVTRRIIFREVRARTSAYDVVLLGGVFLITVTGFYAQWLRGDSFLVGNVFAYPIYAPYFALVHTILALALFAIILPWSKYQHVIAAPLTILANRGGE</sequence>
<evidence type="ECO:0000313" key="2">
    <source>
        <dbReference type="EMBL" id="MDF0590937.1"/>
    </source>
</evidence>
<accession>A0ABT5X8M8</accession>
<dbReference type="InterPro" id="IPR036197">
    <property type="entry name" value="NarG-like_sf"/>
</dbReference>
<protein>
    <submittedName>
        <fullName evidence="2">Heterodisulfide reductase</fullName>
    </submittedName>
</protein>
<name>A0ABT5X8M8_9EURY</name>